<accession>A0A0F9APK1</accession>
<keyword evidence="1" id="KW-1133">Transmembrane helix</keyword>
<feature type="transmembrane region" description="Helical" evidence="1">
    <location>
        <begin position="69"/>
        <end position="89"/>
    </location>
</feature>
<evidence type="ECO:0000313" key="2">
    <source>
        <dbReference type="EMBL" id="KKL03557.1"/>
    </source>
</evidence>
<sequence>MDNLRTQVALARGIATDIHLNGFRGKRGQALINSLIGLLVIAIIGIAVVFPVVLDVVNNSTASGTQRTILNILPLLVLVVIVLAFVSVMKMKGNK</sequence>
<proteinExistence type="predicted"/>
<organism evidence="2">
    <name type="scientific">marine sediment metagenome</name>
    <dbReference type="NCBI Taxonomy" id="412755"/>
    <lineage>
        <taxon>unclassified sequences</taxon>
        <taxon>metagenomes</taxon>
        <taxon>ecological metagenomes</taxon>
    </lineage>
</organism>
<reference evidence="2" key="1">
    <citation type="journal article" date="2015" name="Nature">
        <title>Complex archaea that bridge the gap between prokaryotes and eukaryotes.</title>
        <authorList>
            <person name="Spang A."/>
            <person name="Saw J.H."/>
            <person name="Jorgensen S.L."/>
            <person name="Zaremba-Niedzwiedzka K."/>
            <person name="Martijn J."/>
            <person name="Lind A.E."/>
            <person name="van Eijk R."/>
            <person name="Schleper C."/>
            <person name="Guy L."/>
            <person name="Ettema T.J."/>
        </authorList>
    </citation>
    <scope>NUCLEOTIDE SEQUENCE</scope>
</reference>
<keyword evidence="1" id="KW-0812">Transmembrane</keyword>
<dbReference type="AlphaFoldDB" id="A0A0F9APK1"/>
<name>A0A0F9APK1_9ZZZZ</name>
<comment type="caution">
    <text evidence="2">The sequence shown here is derived from an EMBL/GenBank/DDBJ whole genome shotgun (WGS) entry which is preliminary data.</text>
</comment>
<gene>
    <name evidence="2" type="ORF">LCGC14_2624970</name>
</gene>
<dbReference type="EMBL" id="LAZR01044880">
    <property type="protein sequence ID" value="KKL03557.1"/>
    <property type="molecule type" value="Genomic_DNA"/>
</dbReference>
<evidence type="ECO:0000256" key="1">
    <source>
        <dbReference type="SAM" id="Phobius"/>
    </source>
</evidence>
<protein>
    <submittedName>
        <fullName evidence="2">Uncharacterized protein</fullName>
    </submittedName>
</protein>
<keyword evidence="1" id="KW-0472">Membrane</keyword>
<feature type="transmembrane region" description="Helical" evidence="1">
    <location>
        <begin position="30"/>
        <end position="54"/>
    </location>
</feature>